<name>A0A3G9JSD0_9FIRM</name>
<evidence type="ECO:0000256" key="3">
    <source>
        <dbReference type="ARBA" id="ARBA00023163"/>
    </source>
</evidence>
<protein>
    <submittedName>
        <fullName evidence="6">Transcriptional regulator</fullName>
    </submittedName>
</protein>
<dbReference type="EMBL" id="AP019309">
    <property type="protein sequence ID" value="BBH27973.1"/>
    <property type="molecule type" value="Genomic_DNA"/>
</dbReference>
<feature type="domain" description="HTH crp-type" evidence="5">
    <location>
        <begin position="142"/>
        <end position="206"/>
    </location>
</feature>
<dbReference type="Proteomes" id="UP000268059">
    <property type="component" value="Chromosome"/>
</dbReference>
<dbReference type="RefSeq" id="WP_125120645.1">
    <property type="nucleotide sequence ID" value="NZ_AP019309.1"/>
</dbReference>
<dbReference type="Pfam" id="PF13545">
    <property type="entry name" value="HTH_Crp_2"/>
    <property type="match status" value="1"/>
</dbReference>
<accession>A0A3G9JSD0</accession>
<dbReference type="OrthoDB" id="581021at2"/>
<keyword evidence="1" id="KW-0805">Transcription regulation</keyword>
<keyword evidence="7" id="KW-1185">Reference proteome</keyword>
<dbReference type="PROSITE" id="PS51063">
    <property type="entry name" value="HTH_CRP_2"/>
    <property type="match status" value="1"/>
</dbReference>
<dbReference type="CDD" id="cd00038">
    <property type="entry name" value="CAP_ED"/>
    <property type="match status" value="1"/>
</dbReference>
<dbReference type="InterPro" id="IPR018490">
    <property type="entry name" value="cNMP-bd_dom_sf"/>
</dbReference>
<dbReference type="PROSITE" id="PS50042">
    <property type="entry name" value="CNMP_BINDING_3"/>
    <property type="match status" value="1"/>
</dbReference>
<keyword evidence="2" id="KW-0238">DNA-binding</keyword>
<dbReference type="AlphaFoldDB" id="A0A3G9JSD0"/>
<keyword evidence="3" id="KW-0804">Transcription</keyword>
<dbReference type="SUPFAM" id="SSF51206">
    <property type="entry name" value="cAMP-binding domain-like"/>
    <property type="match status" value="1"/>
</dbReference>
<dbReference type="InterPro" id="IPR014710">
    <property type="entry name" value="RmlC-like_jellyroll"/>
</dbReference>
<dbReference type="InterPro" id="IPR036390">
    <property type="entry name" value="WH_DNA-bd_sf"/>
</dbReference>
<dbReference type="InterPro" id="IPR036388">
    <property type="entry name" value="WH-like_DNA-bd_sf"/>
</dbReference>
<evidence type="ECO:0000313" key="7">
    <source>
        <dbReference type="Proteomes" id="UP000268059"/>
    </source>
</evidence>
<dbReference type="InterPro" id="IPR012318">
    <property type="entry name" value="HTH_CRP"/>
</dbReference>
<dbReference type="Gene3D" id="2.60.120.10">
    <property type="entry name" value="Jelly Rolls"/>
    <property type="match status" value="1"/>
</dbReference>
<dbReference type="Pfam" id="PF00027">
    <property type="entry name" value="cNMP_binding"/>
    <property type="match status" value="1"/>
</dbReference>
<dbReference type="Gene3D" id="1.10.10.10">
    <property type="entry name" value="Winged helix-like DNA-binding domain superfamily/Winged helix DNA-binding domain"/>
    <property type="match status" value="1"/>
</dbReference>
<dbReference type="GO" id="GO:0003677">
    <property type="term" value="F:DNA binding"/>
    <property type="evidence" value="ECO:0007669"/>
    <property type="project" value="UniProtKB-KW"/>
</dbReference>
<dbReference type="SUPFAM" id="SSF46785">
    <property type="entry name" value="Winged helix' DNA-binding domain"/>
    <property type="match status" value="1"/>
</dbReference>
<evidence type="ECO:0000256" key="1">
    <source>
        <dbReference type="ARBA" id="ARBA00023015"/>
    </source>
</evidence>
<evidence type="ECO:0000313" key="6">
    <source>
        <dbReference type="EMBL" id="BBH27973.1"/>
    </source>
</evidence>
<organism evidence="6 7">
    <name type="scientific">Intestinibaculum porci</name>
    <dbReference type="NCBI Taxonomy" id="2487118"/>
    <lineage>
        <taxon>Bacteria</taxon>
        <taxon>Bacillati</taxon>
        <taxon>Bacillota</taxon>
        <taxon>Erysipelotrichia</taxon>
        <taxon>Erysipelotrichales</taxon>
        <taxon>Erysipelotrichaceae</taxon>
        <taxon>Intestinibaculum</taxon>
    </lineage>
</organism>
<evidence type="ECO:0000259" key="4">
    <source>
        <dbReference type="PROSITE" id="PS50042"/>
    </source>
</evidence>
<proteinExistence type="predicted"/>
<dbReference type="InParanoid" id="A0A3G9JSD0"/>
<reference evidence="6 7" key="1">
    <citation type="submission" date="2018-11" db="EMBL/GenBank/DDBJ databases">
        <title>Novel Erysipelotrichaceae bacterium isolated from small intestine of a swine.</title>
        <authorList>
            <person name="Kim J.S."/>
            <person name="Choe H."/>
            <person name="Lee Y.R."/>
            <person name="Kim K.M."/>
            <person name="Park D.S."/>
        </authorList>
    </citation>
    <scope>NUCLEOTIDE SEQUENCE [LARGE SCALE GENOMIC DNA]</scope>
    <source>
        <strain evidence="6 7">SG0102</strain>
    </source>
</reference>
<dbReference type="GO" id="GO:0006355">
    <property type="term" value="P:regulation of DNA-templated transcription"/>
    <property type="evidence" value="ECO:0007669"/>
    <property type="project" value="InterPro"/>
</dbReference>
<dbReference type="InterPro" id="IPR000595">
    <property type="entry name" value="cNMP-bd_dom"/>
</dbReference>
<dbReference type="SMART" id="SM00100">
    <property type="entry name" value="cNMP"/>
    <property type="match status" value="1"/>
</dbReference>
<evidence type="ECO:0000256" key="2">
    <source>
        <dbReference type="ARBA" id="ARBA00023125"/>
    </source>
</evidence>
<feature type="domain" description="Cyclic nucleotide-binding" evidence="4">
    <location>
        <begin position="24"/>
        <end position="112"/>
    </location>
</feature>
<evidence type="ECO:0000259" key="5">
    <source>
        <dbReference type="PROSITE" id="PS51063"/>
    </source>
</evidence>
<sequence length="219" mass="25123">MKNDKFLKILEERSIVSPENYRYLEKRIFKKGDYLLDQGEDLHYAYIIVEGKVQTLHTNSNGATLLNGISQVGEVIGMVEFMNGLPVSHDAIAMSKCIALCINVKTTRDIFMHDLMFMTYIARHLALITYYSGNNAAISLHFPVENRLASYLISVAEDDRVEDNFVRVAQMIGCSYRQIQRVIKSFVDEGYIEKVKRGVYMIKKPQALEELGQDAYCFR</sequence>
<gene>
    <name evidence="6" type="ORF">SG0102_29070</name>
</gene>
<dbReference type="KEGG" id="ebm:SG0102_29070"/>